<dbReference type="AlphaFoldDB" id="A0A8J5WPI9"/>
<organism evidence="1 2">
    <name type="scientific">Zizania palustris</name>
    <name type="common">Northern wild rice</name>
    <dbReference type="NCBI Taxonomy" id="103762"/>
    <lineage>
        <taxon>Eukaryota</taxon>
        <taxon>Viridiplantae</taxon>
        <taxon>Streptophyta</taxon>
        <taxon>Embryophyta</taxon>
        <taxon>Tracheophyta</taxon>
        <taxon>Spermatophyta</taxon>
        <taxon>Magnoliopsida</taxon>
        <taxon>Liliopsida</taxon>
        <taxon>Poales</taxon>
        <taxon>Poaceae</taxon>
        <taxon>BOP clade</taxon>
        <taxon>Oryzoideae</taxon>
        <taxon>Oryzeae</taxon>
        <taxon>Zizaniinae</taxon>
        <taxon>Zizania</taxon>
    </lineage>
</organism>
<protein>
    <submittedName>
        <fullName evidence="1">Uncharacterized protein</fullName>
    </submittedName>
</protein>
<dbReference type="Proteomes" id="UP000729402">
    <property type="component" value="Unassembled WGS sequence"/>
</dbReference>
<gene>
    <name evidence="1" type="ORF">GUJ93_ZPchr0012g20275</name>
</gene>
<accession>A0A8J5WPI9</accession>
<reference evidence="1" key="1">
    <citation type="journal article" date="2021" name="bioRxiv">
        <title>Whole Genome Assembly and Annotation of Northern Wild Rice, Zizania palustris L., Supports a Whole Genome Duplication in the Zizania Genus.</title>
        <authorList>
            <person name="Haas M."/>
            <person name="Kono T."/>
            <person name="Macchietto M."/>
            <person name="Millas R."/>
            <person name="McGilp L."/>
            <person name="Shao M."/>
            <person name="Duquette J."/>
            <person name="Hirsch C.N."/>
            <person name="Kimball J."/>
        </authorList>
    </citation>
    <scope>NUCLEOTIDE SEQUENCE</scope>
    <source>
        <tissue evidence="1">Fresh leaf tissue</tissue>
    </source>
</reference>
<evidence type="ECO:0000313" key="2">
    <source>
        <dbReference type="Proteomes" id="UP000729402"/>
    </source>
</evidence>
<sequence length="66" mass="6847">MDRVSVRAWEPATAEGIAECVTEEGGSMSASMFVASGGVHAQWRCVAQQHGGIEDGAVAMAEHAKS</sequence>
<proteinExistence type="predicted"/>
<reference evidence="1" key="2">
    <citation type="submission" date="2021-02" db="EMBL/GenBank/DDBJ databases">
        <authorList>
            <person name="Kimball J.A."/>
            <person name="Haas M.W."/>
            <person name="Macchietto M."/>
            <person name="Kono T."/>
            <person name="Duquette J."/>
            <person name="Shao M."/>
        </authorList>
    </citation>
    <scope>NUCLEOTIDE SEQUENCE</scope>
    <source>
        <tissue evidence="1">Fresh leaf tissue</tissue>
    </source>
</reference>
<dbReference type="EMBL" id="JAAALK010000080">
    <property type="protein sequence ID" value="KAG8093841.1"/>
    <property type="molecule type" value="Genomic_DNA"/>
</dbReference>
<name>A0A8J5WPI9_ZIZPA</name>
<comment type="caution">
    <text evidence="1">The sequence shown here is derived from an EMBL/GenBank/DDBJ whole genome shotgun (WGS) entry which is preliminary data.</text>
</comment>
<evidence type="ECO:0000313" key="1">
    <source>
        <dbReference type="EMBL" id="KAG8093841.1"/>
    </source>
</evidence>
<keyword evidence="2" id="KW-1185">Reference proteome</keyword>